<evidence type="ECO:0000313" key="10">
    <source>
        <dbReference type="EMBL" id="WOG88940.1"/>
    </source>
</evidence>
<protein>
    <recommendedName>
        <fullName evidence="8">AP2/ERF domain-containing protein</fullName>
    </recommendedName>
</protein>
<dbReference type="InterPro" id="IPR050913">
    <property type="entry name" value="AP2/ERF_ERF"/>
</dbReference>
<feature type="compositionally biased region" description="Basic residues" evidence="7">
    <location>
        <begin position="7"/>
        <end position="17"/>
    </location>
</feature>
<name>A0A166ED55_DAUCS</name>
<evidence type="ECO:0000256" key="2">
    <source>
        <dbReference type="ARBA" id="ARBA00023015"/>
    </source>
</evidence>
<feature type="region of interest" description="Disordered" evidence="7">
    <location>
        <begin position="1"/>
        <end position="59"/>
    </location>
</feature>
<keyword evidence="5" id="KW-0539">Nucleus</keyword>
<evidence type="ECO:0000256" key="5">
    <source>
        <dbReference type="ARBA" id="ARBA00023242"/>
    </source>
</evidence>
<dbReference type="GO" id="GO:0003677">
    <property type="term" value="F:DNA binding"/>
    <property type="evidence" value="ECO:0007669"/>
    <property type="project" value="UniProtKB-KW"/>
</dbReference>
<dbReference type="Gene3D" id="3.30.730.10">
    <property type="entry name" value="AP2/ERF domain"/>
    <property type="match status" value="1"/>
</dbReference>
<feature type="compositionally biased region" description="Acidic residues" evidence="7">
    <location>
        <begin position="41"/>
        <end position="50"/>
    </location>
</feature>
<dbReference type="PANTHER" id="PTHR31194">
    <property type="entry name" value="SHN SHINE , DNA BINDING / TRANSCRIPTION FACTOR"/>
    <property type="match status" value="1"/>
</dbReference>
<feature type="compositionally biased region" description="Polar residues" evidence="7">
    <location>
        <begin position="79"/>
        <end position="89"/>
    </location>
</feature>
<evidence type="ECO:0000313" key="11">
    <source>
        <dbReference type="Proteomes" id="UP000077755"/>
    </source>
</evidence>
<dbReference type="PROSITE" id="PS51032">
    <property type="entry name" value="AP2_ERF"/>
    <property type="match status" value="1"/>
</dbReference>
<dbReference type="GO" id="GO:0003700">
    <property type="term" value="F:DNA-binding transcription factor activity"/>
    <property type="evidence" value="ECO:0007669"/>
    <property type="project" value="InterPro"/>
</dbReference>
<dbReference type="FunFam" id="3.30.730.10:FF:000005">
    <property type="entry name" value="ethylene-responsive transcription factor RAP2-11"/>
    <property type="match status" value="1"/>
</dbReference>
<keyword evidence="4" id="KW-0804">Transcription</keyword>
<dbReference type="SMART" id="SM00380">
    <property type="entry name" value="AP2"/>
    <property type="match status" value="1"/>
</dbReference>
<proteinExistence type="inferred from homology"/>
<dbReference type="STRING" id="79200.A0A166ED55"/>
<sequence length="398" mass="43863">MPEFHRLNHNSGKKSRNKPVSVEESKMMMRKVRIICHDPDMTDSSDDEGGNDVKNSRYGPKRIVREVLIPMADCPQPVEESSCQGSNNGEKVAKKKRVVTRAPPSQARASSKFRGVRQRKWGKWAAEIRDPFQSKRVWLGTYNTAEEAARAYDLKKIEFDSMLAAASSGRTSGNSNSHALQQIKNQPAASEESGSVISRASPSSVLELESSSSVKKTVEDIINNNTCPATETLSLAEIGKGLDLGLELGSSQNEQGLDFGMEFIPQIEQGLDTEMAVIPQANGAGVDVGVELDSQIAQGLKLEAEIGQELDFGLDLDAFFLDDFVQPLEFGDLDDIQILGLDDADPSELPDCDFDEFESDELAWLNEIMDVQPTKNEAPRMNEQSRMNDQQSFNIACL</sequence>
<dbReference type="Proteomes" id="UP000077755">
    <property type="component" value="Chromosome 2"/>
</dbReference>
<feature type="domain" description="AP2/ERF" evidence="8">
    <location>
        <begin position="112"/>
        <end position="169"/>
    </location>
</feature>
<dbReference type="PRINTS" id="PR00367">
    <property type="entry name" value="ETHRSPELEMNT"/>
</dbReference>
<dbReference type="AlphaFoldDB" id="A0A166ED55"/>
<feature type="region of interest" description="Disordered" evidence="7">
    <location>
        <begin position="167"/>
        <end position="202"/>
    </location>
</feature>
<evidence type="ECO:0000259" key="8">
    <source>
        <dbReference type="PROSITE" id="PS51032"/>
    </source>
</evidence>
<dbReference type="InterPro" id="IPR016177">
    <property type="entry name" value="DNA-bd_dom_sf"/>
</dbReference>
<comment type="subcellular location">
    <subcellularLocation>
        <location evidence="1">Nucleus</location>
    </subcellularLocation>
</comment>
<keyword evidence="3" id="KW-0238">DNA-binding</keyword>
<evidence type="ECO:0000256" key="1">
    <source>
        <dbReference type="ARBA" id="ARBA00004123"/>
    </source>
</evidence>
<comment type="similarity">
    <text evidence="6">Belongs to the AP2/ERF transcription factor family. ERF subfamily.</text>
</comment>
<dbReference type="GO" id="GO:0005634">
    <property type="term" value="C:nucleus"/>
    <property type="evidence" value="ECO:0007669"/>
    <property type="project" value="UniProtKB-SubCell"/>
</dbReference>
<keyword evidence="2" id="KW-0805">Transcription regulation</keyword>
<dbReference type="KEGG" id="dcr:108209692"/>
<dbReference type="EMBL" id="CP093344">
    <property type="protein sequence ID" value="WOG88940.1"/>
    <property type="molecule type" value="Genomic_DNA"/>
</dbReference>
<accession>A0A166ED55</accession>
<evidence type="ECO:0000313" key="9">
    <source>
        <dbReference type="EMBL" id="KZN06404.1"/>
    </source>
</evidence>
<dbReference type="SUPFAM" id="SSF54171">
    <property type="entry name" value="DNA-binding domain"/>
    <property type="match status" value="1"/>
</dbReference>
<evidence type="ECO:0000256" key="3">
    <source>
        <dbReference type="ARBA" id="ARBA00023125"/>
    </source>
</evidence>
<dbReference type="EMBL" id="LNRQ01000002">
    <property type="protein sequence ID" value="KZN06404.1"/>
    <property type="molecule type" value="Genomic_DNA"/>
</dbReference>
<dbReference type="Pfam" id="PF00847">
    <property type="entry name" value="AP2"/>
    <property type="match status" value="1"/>
</dbReference>
<evidence type="ECO:0000256" key="4">
    <source>
        <dbReference type="ARBA" id="ARBA00023163"/>
    </source>
</evidence>
<dbReference type="OMA" id="FFTEEHD"/>
<dbReference type="Gramene" id="KZN06404">
    <property type="protein sequence ID" value="KZN06404"/>
    <property type="gene ID" value="DCAR_007241"/>
</dbReference>
<dbReference type="InterPro" id="IPR036955">
    <property type="entry name" value="AP2/ERF_dom_sf"/>
</dbReference>
<dbReference type="CDD" id="cd00018">
    <property type="entry name" value="AP2"/>
    <property type="match status" value="1"/>
</dbReference>
<evidence type="ECO:0000256" key="7">
    <source>
        <dbReference type="SAM" id="MobiDB-lite"/>
    </source>
</evidence>
<gene>
    <name evidence="9" type="ORF">DCAR_007241</name>
    <name evidence="10" type="ORF">DCAR_0208175</name>
</gene>
<reference evidence="10" key="2">
    <citation type="submission" date="2022-03" db="EMBL/GenBank/DDBJ databases">
        <title>Draft title - Genomic analysis of global carrot germplasm unveils the trajectory of domestication and the origin of high carotenoid orange carrot.</title>
        <authorList>
            <person name="Iorizzo M."/>
            <person name="Ellison S."/>
            <person name="Senalik D."/>
            <person name="Macko-Podgorni A."/>
            <person name="Grzebelus D."/>
            <person name="Bostan H."/>
            <person name="Rolling W."/>
            <person name="Curaba J."/>
            <person name="Simon P."/>
        </authorList>
    </citation>
    <scope>NUCLEOTIDE SEQUENCE</scope>
    <source>
        <tissue evidence="10">Leaf</tissue>
    </source>
</reference>
<dbReference type="PANTHER" id="PTHR31194:SF62">
    <property type="entry name" value="ETHYLENE-RESPONSIVE TRANSCRIPTION FACTOR ERF118"/>
    <property type="match status" value="1"/>
</dbReference>
<dbReference type="InterPro" id="IPR001471">
    <property type="entry name" value="AP2/ERF_dom"/>
</dbReference>
<evidence type="ECO:0000256" key="6">
    <source>
        <dbReference type="ARBA" id="ARBA00024343"/>
    </source>
</evidence>
<keyword evidence="11" id="KW-1185">Reference proteome</keyword>
<organism evidence="9">
    <name type="scientific">Daucus carota subsp. sativus</name>
    <name type="common">Carrot</name>
    <dbReference type="NCBI Taxonomy" id="79200"/>
    <lineage>
        <taxon>Eukaryota</taxon>
        <taxon>Viridiplantae</taxon>
        <taxon>Streptophyta</taxon>
        <taxon>Embryophyta</taxon>
        <taxon>Tracheophyta</taxon>
        <taxon>Spermatophyta</taxon>
        <taxon>Magnoliopsida</taxon>
        <taxon>eudicotyledons</taxon>
        <taxon>Gunneridae</taxon>
        <taxon>Pentapetalae</taxon>
        <taxon>asterids</taxon>
        <taxon>campanulids</taxon>
        <taxon>Apiales</taxon>
        <taxon>Apiaceae</taxon>
        <taxon>Apioideae</taxon>
        <taxon>Scandiceae</taxon>
        <taxon>Daucinae</taxon>
        <taxon>Daucus</taxon>
        <taxon>Daucus sect. Daucus</taxon>
    </lineage>
</organism>
<feature type="compositionally biased region" description="Polar residues" evidence="7">
    <location>
        <begin position="168"/>
        <end position="202"/>
    </location>
</feature>
<feature type="region of interest" description="Disordered" evidence="7">
    <location>
        <begin position="77"/>
        <end position="114"/>
    </location>
</feature>
<reference evidence="9" key="1">
    <citation type="journal article" date="2016" name="Nat. Genet.">
        <title>A high-quality carrot genome assembly provides new insights into carotenoid accumulation and asterid genome evolution.</title>
        <authorList>
            <person name="Iorizzo M."/>
            <person name="Ellison S."/>
            <person name="Senalik D."/>
            <person name="Zeng P."/>
            <person name="Satapoomin P."/>
            <person name="Huang J."/>
            <person name="Bowman M."/>
            <person name="Iovene M."/>
            <person name="Sanseverino W."/>
            <person name="Cavagnaro P."/>
            <person name="Yildiz M."/>
            <person name="Macko-Podgorni A."/>
            <person name="Moranska E."/>
            <person name="Grzebelus E."/>
            <person name="Grzebelus D."/>
            <person name="Ashrafi H."/>
            <person name="Zheng Z."/>
            <person name="Cheng S."/>
            <person name="Spooner D."/>
            <person name="Van Deynze A."/>
            <person name="Simon P."/>
        </authorList>
    </citation>
    <scope>NUCLEOTIDE SEQUENCE [LARGE SCALE GENOMIC DNA]</scope>
    <source>
        <tissue evidence="9">Leaf</tissue>
    </source>
</reference>
<dbReference type="OrthoDB" id="1917565at2759"/>